<dbReference type="EMBL" id="JABXBU010000002">
    <property type="protein sequence ID" value="KAF8795464.1"/>
    <property type="molecule type" value="Genomic_DNA"/>
</dbReference>
<reference evidence="1" key="1">
    <citation type="journal article" date="2020" name="bioRxiv">
        <title>Chromosome-level reference genome of the European wasp spider Argiope bruennichi: a resource for studies on range expansion and evolutionary adaptation.</title>
        <authorList>
            <person name="Sheffer M.M."/>
            <person name="Hoppe A."/>
            <person name="Krehenwinkel H."/>
            <person name="Uhl G."/>
            <person name="Kuss A.W."/>
            <person name="Jensen L."/>
            <person name="Jensen C."/>
            <person name="Gillespie R.G."/>
            <person name="Hoff K.J."/>
            <person name="Prost S."/>
        </authorList>
    </citation>
    <scope>NUCLEOTIDE SEQUENCE</scope>
</reference>
<dbReference type="Proteomes" id="UP000807504">
    <property type="component" value="Unassembled WGS sequence"/>
</dbReference>
<comment type="caution">
    <text evidence="1">The sequence shown here is derived from an EMBL/GenBank/DDBJ whole genome shotgun (WGS) entry which is preliminary data.</text>
</comment>
<accession>A0A8T0FWF4</accession>
<organism evidence="1 2">
    <name type="scientific">Argiope bruennichi</name>
    <name type="common">Wasp spider</name>
    <name type="synonym">Aranea bruennichi</name>
    <dbReference type="NCBI Taxonomy" id="94029"/>
    <lineage>
        <taxon>Eukaryota</taxon>
        <taxon>Metazoa</taxon>
        <taxon>Ecdysozoa</taxon>
        <taxon>Arthropoda</taxon>
        <taxon>Chelicerata</taxon>
        <taxon>Arachnida</taxon>
        <taxon>Araneae</taxon>
        <taxon>Araneomorphae</taxon>
        <taxon>Entelegynae</taxon>
        <taxon>Araneoidea</taxon>
        <taxon>Araneidae</taxon>
        <taxon>Argiope</taxon>
    </lineage>
</organism>
<keyword evidence="2" id="KW-1185">Reference proteome</keyword>
<name>A0A8T0FWF4_ARGBR</name>
<proteinExistence type="predicted"/>
<protein>
    <submittedName>
        <fullName evidence="1">Uncharacterized protein</fullName>
    </submittedName>
</protein>
<evidence type="ECO:0000313" key="2">
    <source>
        <dbReference type="Proteomes" id="UP000807504"/>
    </source>
</evidence>
<sequence length="114" mass="12507">MSPLCVQVPNFDSGVDPCHTKGYFASFLIRGKWPAANKGIEGGGFSWSRASENVPIIQRPPSLCPTVVVDACPVRLRNASFAGVLIASHHFQWMNLLLAIKKAKSNFFLLPPLR</sequence>
<reference evidence="1" key="2">
    <citation type="submission" date="2020-06" db="EMBL/GenBank/DDBJ databases">
        <authorList>
            <person name="Sheffer M."/>
        </authorList>
    </citation>
    <scope>NUCLEOTIDE SEQUENCE</scope>
</reference>
<dbReference type="AlphaFoldDB" id="A0A8T0FWF4"/>
<gene>
    <name evidence="1" type="ORF">HNY73_003309</name>
</gene>
<evidence type="ECO:0000313" key="1">
    <source>
        <dbReference type="EMBL" id="KAF8795464.1"/>
    </source>
</evidence>